<reference evidence="10" key="2">
    <citation type="submission" date="2022-01" db="EMBL/GenBank/DDBJ databases">
        <authorList>
            <person name="Yamashiro T."/>
            <person name="Shiraishi A."/>
            <person name="Satake H."/>
            <person name="Nakayama K."/>
        </authorList>
    </citation>
    <scope>NUCLEOTIDE SEQUENCE</scope>
</reference>
<keyword evidence="5" id="KW-0378">Hydrolase</keyword>
<sequence length="817" mass="92364">MLETIHDTEKYDMNVPGPQDELRTAHALIDVYEGEITLRNDDQSLTLKCGDAPSISYNNLESLKKVDLIDVTCEEYSQEVLGFSDSVAYNNPSPHFDPIVSTSSPTLTPFDESDFLLFEEADAFIAIDDEPVSPVFNATYFDPEGDILILDALLNSDPLPSPDQGDYYPGIQKDLKVIEPKQPSLEPKDEIPEVELKELPPHLEYAFLEENNKLPVIISKDLSQDEKTSLINVLKNRKQAIAWKLSDIRGIDPEFCSHKILLEDDYLPSVQHQRRVNPKIHDVIKKEVEKLLDAGLIYPISDSLWVSPVHCVPKKGGMTVVKNEENELVPIRLVTGWRVCIDYRKLNEATCKDHFPLPFMDQMLERLASNEFYCFLDGFLGYFQIPIEPKDQEKTTFTCPYEAFAYRQMPFGLCNAPKTFQCCMMAIFHDMIEKTMEVLMDDFLVFGDSFSSCLANLDRMLKGCEDTKLALNWEKSHFMVKEGIVLGHKISRKGIEVDKAKVNVISKLPHPTTVKGIRKDCILAFQTLKKKLTEAPILIAPNWDQPFEIMCDASDYAIGAVLGQRIEKHFRPIHYASKTMTEAETNYTIIEKEMLAVVYAFEKFRSYLIVNKSVVYTDHSVLKYLFNKKDAKARLLRWVLLLQGPSYEIHHYELIIALAFIHLLGLEMVMLEDPVEAALQAPPSPDYVPGPEEPEQAPPSPDYVPGPEHADDEIVAKDQPYAKDASPTAQSPDYVPKSNPEANPEEDDDEDLEEDPVNYLVMEEMTESSGEPSEEDMIDDVDLEADEVWRSGAPSSAGICSWPFTSLLIGPSLAEGD</sequence>
<evidence type="ECO:0000256" key="7">
    <source>
        <dbReference type="SAM" id="MobiDB-lite"/>
    </source>
</evidence>
<keyword evidence="6 10" id="KW-0695">RNA-directed DNA polymerase</keyword>
<dbReference type="EMBL" id="BQNB010017479">
    <property type="protein sequence ID" value="GJT63672.1"/>
    <property type="molecule type" value="Genomic_DNA"/>
</dbReference>
<protein>
    <submittedName>
        <fullName evidence="10">Reverse transcriptase domain-containing protein</fullName>
    </submittedName>
</protein>
<dbReference type="CDD" id="cd09274">
    <property type="entry name" value="RNase_HI_RT_Ty3"/>
    <property type="match status" value="1"/>
</dbReference>
<feature type="region of interest" description="Disordered" evidence="7">
    <location>
        <begin position="681"/>
        <end position="710"/>
    </location>
</feature>
<dbReference type="Gene3D" id="3.30.70.270">
    <property type="match status" value="1"/>
</dbReference>
<organism evidence="10 11">
    <name type="scientific">Tanacetum coccineum</name>
    <dbReference type="NCBI Taxonomy" id="301880"/>
    <lineage>
        <taxon>Eukaryota</taxon>
        <taxon>Viridiplantae</taxon>
        <taxon>Streptophyta</taxon>
        <taxon>Embryophyta</taxon>
        <taxon>Tracheophyta</taxon>
        <taxon>Spermatophyta</taxon>
        <taxon>Magnoliopsida</taxon>
        <taxon>eudicotyledons</taxon>
        <taxon>Gunneridae</taxon>
        <taxon>Pentapetalae</taxon>
        <taxon>asterids</taxon>
        <taxon>campanulids</taxon>
        <taxon>Asterales</taxon>
        <taxon>Asteraceae</taxon>
        <taxon>Asteroideae</taxon>
        <taxon>Anthemideae</taxon>
        <taxon>Anthemidinae</taxon>
        <taxon>Tanacetum</taxon>
    </lineage>
</organism>
<dbReference type="Gene3D" id="3.10.20.370">
    <property type="match status" value="1"/>
</dbReference>
<keyword evidence="2" id="KW-0548">Nucleotidyltransferase</keyword>
<keyword evidence="3" id="KW-0540">Nuclease</keyword>
<dbReference type="PANTHER" id="PTHR37984:SF5">
    <property type="entry name" value="PROTEIN NYNRIN-LIKE"/>
    <property type="match status" value="1"/>
</dbReference>
<evidence type="ECO:0000256" key="4">
    <source>
        <dbReference type="ARBA" id="ARBA00022759"/>
    </source>
</evidence>
<feature type="region of interest" description="Disordered" evidence="7">
    <location>
        <begin position="722"/>
        <end position="777"/>
    </location>
</feature>
<evidence type="ECO:0000313" key="11">
    <source>
        <dbReference type="Proteomes" id="UP001151760"/>
    </source>
</evidence>
<dbReference type="InterPro" id="IPR050951">
    <property type="entry name" value="Retrovirus_Pol_polyprotein"/>
</dbReference>
<proteinExistence type="predicted"/>
<evidence type="ECO:0000256" key="3">
    <source>
        <dbReference type="ARBA" id="ARBA00022722"/>
    </source>
</evidence>
<dbReference type="Pfam" id="PF00078">
    <property type="entry name" value="RVT_1"/>
    <property type="match status" value="1"/>
</dbReference>
<dbReference type="GO" id="GO:0003964">
    <property type="term" value="F:RNA-directed DNA polymerase activity"/>
    <property type="evidence" value="ECO:0007669"/>
    <property type="project" value="UniProtKB-KW"/>
</dbReference>
<evidence type="ECO:0000313" key="10">
    <source>
        <dbReference type="EMBL" id="GJT63672.1"/>
    </source>
</evidence>
<dbReference type="Gene3D" id="3.10.10.10">
    <property type="entry name" value="HIV Type 1 Reverse Transcriptase, subunit A, domain 1"/>
    <property type="match status" value="1"/>
</dbReference>
<feature type="compositionally biased region" description="Acidic residues" evidence="7">
    <location>
        <begin position="743"/>
        <end position="756"/>
    </location>
</feature>
<comment type="caution">
    <text evidence="10">The sequence shown here is derived from an EMBL/GenBank/DDBJ whole genome shotgun (WGS) entry which is preliminary data.</text>
</comment>
<dbReference type="SUPFAM" id="SSF56672">
    <property type="entry name" value="DNA/RNA polymerases"/>
    <property type="match status" value="1"/>
</dbReference>
<dbReference type="Proteomes" id="UP001151760">
    <property type="component" value="Unassembled WGS sequence"/>
</dbReference>
<dbReference type="Pfam" id="PF17917">
    <property type="entry name" value="RT_RNaseH"/>
    <property type="match status" value="1"/>
</dbReference>
<dbReference type="InterPro" id="IPR041373">
    <property type="entry name" value="RT_RNaseH"/>
</dbReference>
<reference evidence="10" key="1">
    <citation type="journal article" date="2022" name="Int. J. Mol. Sci.">
        <title>Draft Genome of Tanacetum Coccineum: Genomic Comparison of Closely Related Tanacetum-Family Plants.</title>
        <authorList>
            <person name="Yamashiro T."/>
            <person name="Shiraishi A."/>
            <person name="Nakayama K."/>
            <person name="Satake H."/>
        </authorList>
    </citation>
    <scope>NUCLEOTIDE SEQUENCE</scope>
</reference>
<keyword evidence="1" id="KW-0808">Transferase</keyword>
<evidence type="ECO:0000256" key="5">
    <source>
        <dbReference type="ARBA" id="ARBA00022801"/>
    </source>
</evidence>
<keyword evidence="4" id="KW-0255">Endonuclease</keyword>
<dbReference type="PANTHER" id="PTHR37984">
    <property type="entry name" value="PROTEIN CBG26694"/>
    <property type="match status" value="1"/>
</dbReference>
<dbReference type="CDD" id="cd01647">
    <property type="entry name" value="RT_LTR"/>
    <property type="match status" value="1"/>
</dbReference>
<evidence type="ECO:0000256" key="2">
    <source>
        <dbReference type="ARBA" id="ARBA00022695"/>
    </source>
</evidence>
<gene>
    <name evidence="10" type="ORF">Tco_1015152</name>
</gene>
<feature type="domain" description="Reverse transcriptase RNase H-like" evidence="9">
    <location>
        <begin position="543"/>
        <end position="643"/>
    </location>
</feature>
<keyword evidence="11" id="KW-1185">Reference proteome</keyword>
<evidence type="ECO:0000259" key="8">
    <source>
        <dbReference type="Pfam" id="PF00078"/>
    </source>
</evidence>
<evidence type="ECO:0000259" key="9">
    <source>
        <dbReference type="Pfam" id="PF17917"/>
    </source>
</evidence>
<evidence type="ECO:0000256" key="1">
    <source>
        <dbReference type="ARBA" id="ARBA00022679"/>
    </source>
</evidence>
<evidence type="ECO:0000256" key="6">
    <source>
        <dbReference type="ARBA" id="ARBA00022918"/>
    </source>
</evidence>
<dbReference type="InterPro" id="IPR043128">
    <property type="entry name" value="Rev_trsase/Diguanyl_cyclase"/>
</dbReference>
<name>A0ABQ5FLT2_9ASTR</name>
<dbReference type="InterPro" id="IPR000477">
    <property type="entry name" value="RT_dom"/>
</dbReference>
<accession>A0ABQ5FLT2</accession>
<feature type="domain" description="Reverse transcriptase" evidence="8">
    <location>
        <begin position="334"/>
        <end position="490"/>
    </location>
</feature>
<dbReference type="InterPro" id="IPR043502">
    <property type="entry name" value="DNA/RNA_pol_sf"/>
</dbReference>